<dbReference type="OrthoDB" id="6043530at2"/>
<evidence type="ECO:0000313" key="2">
    <source>
        <dbReference type="Proteomes" id="UP000307244"/>
    </source>
</evidence>
<dbReference type="EMBL" id="SWBQ01000001">
    <property type="protein sequence ID" value="TKC09077.1"/>
    <property type="molecule type" value="Genomic_DNA"/>
</dbReference>
<keyword evidence="2" id="KW-1185">Reference proteome</keyword>
<proteinExistence type="predicted"/>
<dbReference type="RefSeq" id="WP_136834492.1">
    <property type="nucleotide sequence ID" value="NZ_SWBQ01000001.1"/>
</dbReference>
<reference evidence="1 2" key="1">
    <citation type="submission" date="2019-04" db="EMBL/GenBank/DDBJ databases">
        <title>Pedobacter sp. RP-3-15 sp. nov., isolated from Arctic soil.</title>
        <authorList>
            <person name="Dahal R.H."/>
            <person name="Kim D.-U."/>
        </authorList>
    </citation>
    <scope>NUCLEOTIDE SEQUENCE [LARGE SCALE GENOMIC DNA]</scope>
    <source>
        <strain evidence="1 2">RP-3-15</strain>
    </source>
</reference>
<comment type="caution">
    <text evidence="1">The sequence shown here is derived from an EMBL/GenBank/DDBJ whole genome shotgun (WGS) entry which is preliminary data.</text>
</comment>
<organism evidence="1 2">
    <name type="scientific">Pedobacter frigoris</name>
    <dbReference type="NCBI Taxonomy" id="2571272"/>
    <lineage>
        <taxon>Bacteria</taxon>
        <taxon>Pseudomonadati</taxon>
        <taxon>Bacteroidota</taxon>
        <taxon>Sphingobacteriia</taxon>
        <taxon>Sphingobacteriales</taxon>
        <taxon>Sphingobacteriaceae</taxon>
        <taxon>Pedobacter</taxon>
    </lineage>
</organism>
<name>A0A4U1CMH7_9SPHI</name>
<protein>
    <submittedName>
        <fullName evidence="1">Uncharacterized protein</fullName>
    </submittedName>
</protein>
<dbReference type="Proteomes" id="UP000307244">
    <property type="component" value="Unassembled WGS sequence"/>
</dbReference>
<gene>
    <name evidence="1" type="ORF">FA047_02995</name>
</gene>
<accession>A0A4U1CMH7</accession>
<dbReference type="AlphaFoldDB" id="A0A4U1CMH7"/>
<evidence type="ECO:0000313" key="1">
    <source>
        <dbReference type="EMBL" id="TKC09077.1"/>
    </source>
</evidence>
<sequence>MAGHSVFKLTPSISGKVDRFLLGIGKSAVSTVTGAIDMVTNPVQTVKDIHSLSTPEGALNMAVATSQTIDKFQNGNSDVKAEMIGQAVGDVAQLLVGSGEVKVAVNGLRGAKVTVTEASIAKALKGSTMQTTQGAVSLPVVQRYVTMLENG</sequence>